<keyword evidence="3" id="KW-1185">Reference proteome</keyword>
<protein>
    <submittedName>
        <fullName evidence="2">Uncharacterized protein</fullName>
    </submittedName>
</protein>
<organism evidence="2 3">
    <name type="scientific">Chilo suppressalis</name>
    <name type="common">Asiatic rice borer moth</name>
    <dbReference type="NCBI Taxonomy" id="168631"/>
    <lineage>
        <taxon>Eukaryota</taxon>
        <taxon>Metazoa</taxon>
        <taxon>Ecdysozoa</taxon>
        <taxon>Arthropoda</taxon>
        <taxon>Hexapoda</taxon>
        <taxon>Insecta</taxon>
        <taxon>Pterygota</taxon>
        <taxon>Neoptera</taxon>
        <taxon>Endopterygota</taxon>
        <taxon>Lepidoptera</taxon>
        <taxon>Glossata</taxon>
        <taxon>Ditrysia</taxon>
        <taxon>Pyraloidea</taxon>
        <taxon>Crambidae</taxon>
        <taxon>Crambinae</taxon>
        <taxon>Chilo</taxon>
    </lineage>
</organism>
<dbReference type="Proteomes" id="UP001153292">
    <property type="component" value="Chromosome 27"/>
</dbReference>
<feature type="region of interest" description="Disordered" evidence="1">
    <location>
        <begin position="1"/>
        <end position="28"/>
    </location>
</feature>
<evidence type="ECO:0000256" key="1">
    <source>
        <dbReference type="SAM" id="MobiDB-lite"/>
    </source>
</evidence>
<name>A0ABN8BCB9_CHISP</name>
<gene>
    <name evidence="2" type="ORF">CHILSU_LOCUS7369</name>
</gene>
<dbReference type="EMBL" id="OU963920">
    <property type="protein sequence ID" value="CAH0404062.1"/>
    <property type="molecule type" value="Genomic_DNA"/>
</dbReference>
<reference evidence="2" key="1">
    <citation type="submission" date="2021-12" db="EMBL/GenBank/DDBJ databases">
        <authorList>
            <person name="King R."/>
        </authorList>
    </citation>
    <scope>NUCLEOTIDE SEQUENCE</scope>
</reference>
<evidence type="ECO:0000313" key="2">
    <source>
        <dbReference type="EMBL" id="CAH0404062.1"/>
    </source>
</evidence>
<evidence type="ECO:0000313" key="3">
    <source>
        <dbReference type="Proteomes" id="UP001153292"/>
    </source>
</evidence>
<sequence>MGKKKKPKLDGNPVPSESDSDENETDKYKPYKIENYCRQYPEDGGNFEYLVIYESTTESKPIGDRDLMSLGTVLKRHNKGIKRLKRINGYKVAAIIERPGLANMALNNTKSLSELQIKCNIPATLTDRPLFPPRFTGTPLRSITKSIVPVRSPNDNQLNYYQKTYILNSNKFSYYTKFITDYNPNMREAILLSPKNLAFRLQHA</sequence>
<accession>A0ABN8BCB9</accession>
<proteinExistence type="predicted"/>